<evidence type="ECO:0000313" key="4">
    <source>
        <dbReference type="Proteomes" id="UP000290809"/>
    </source>
</evidence>
<keyword evidence="4" id="KW-1185">Reference proteome</keyword>
<keyword evidence="2" id="KW-0732">Signal</keyword>
<dbReference type="Proteomes" id="UP000290809">
    <property type="component" value="Unassembled WGS sequence"/>
</dbReference>
<dbReference type="Gene3D" id="2.10.55.10">
    <property type="entry name" value="Leishmanolysin domain 3"/>
    <property type="match status" value="1"/>
</dbReference>
<proteinExistence type="predicted"/>
<dbReference type="AlphaFoldDB" id="A0A430Q304"/>
<dbReference type="SUPFAM" id="SSF55486">
    <property type="entry name" value="Metalloproteases ('zincins'), catalytic domain"/>
    <property type="match status" value="1"/>
</dbReference>
<protein>
    <recommendedName>
        <fullName evidence="5">Leishmanolysin-like peptidase</fullName>
    </recommendedName>
</protein>
<feature type="region of interest" description="Disordered" evidence="1">
    <location>
        <begin position="436"/>
        <end position="457"/>
    </location>
</feature>
<feature type="compositionally biased region" description="Low complexity" evidence="1">
    <location>
        <begin position="437"/>
        <end position="457"/>
    </location>
</feature>
<accession>A0A430Q304</accession>
<feature type="chain" id="PRO_5019047628" description="Leishmanolysin-like peptidase" evidence="2">
    <location>
        <begin position="20"/>
        <end position="457"/>
    </location>
</feature>
<sequence length="457" mass="51544">MKILKFVLLCIVLLKSVNGKRDQQVVQEQQKRSLTNKQLQIILVYDEDFEQNRAFPKIKSCYHQGKEKYGIVYSQGTGLAPNQLLIIVADSSRTQSDKCTHVNGELVDTHPSTGRPILGVLNYCLPEKESITISDDILVNVMKHEMAHILNDLMTPYPLESKRVSRITLAYFEDIKGQDIEPYCDIPNEPKCAGYENGIGGCLLYEHGKQLNETFQYMDNLFPFTAKQKEKYGGHMAFDYCPVLIIQPGVNGSSLLCEEKDDLKTDKRCEVSLGVINKKPFMGVLNYCLPEEELITITDDKLINLIKRELAHLLNDLMTSYPFESKRVSRITLAYFEDINHEDQSESELLSKDVGIVSSTQNNLSSFLIYPRDDIQPGVNGSSLLCEHKDDLKTGVHPPFDRNFNKCNTRYFSRTHTLVSNELALATCPPNSPLSCSQLSNSTTPQSNNSPLNVQCG</sequence>
<comment type="caution">
    <text evidence="3">The sequence shown here is derived from an EMBL/GenBank/DDBJ whole genome shotgun (WGS) entry which is preliminary data.</text>
</comment>
<name>A0A430Q304_SCHBO</name>
<dbReference type="EMBL" id="QMKO01003001">
    <property type="protein sequence ID" value="RTG82071.1"/>
    <property type="molecule type" value="Genomic_DNA"/>
</dbReference>
<gene>
    <name evidence="3" type="ORF">DC041_0001358</name>
</gene>
<evidence type="ECO:0000313" key="3">
    <source>
        <dbReference type="EMBL" id="RTG82071.1"/>
    </source>
</evidence>
<evidence type="ECO:0008006" key="5">
    <source>
        <dbReference type="Google" id="ProtNLM"/>
    </source>
</evidence>
<feature type="signal peptide" evidence="2">
    <location>
        <begin position="1"/>
        <end position="19"/>
    </location>
</feature>
<reference evidence="3 4" key="1">
    <citation type="journal article" date="2019" name="PLoS Pathog.">
        <title>Genome sequence of the bovine parasite Schistosoma bovis Tanzania.</title>
        <authorList>
            <person name="Oey H."/>
            <person name="Zakrzewski M."/>
            <person name="Gobert G."/>
            <person name="Gravermann K."/>
            <person name="Stoye J."/>
            <person name="Jones M."/>
            <person name="Mcmanus D."/>
            <person name="Krause L."/>
        </authorList>
    </citation>
    <scope>NUCLEOTIDE SEQUENCE [LARGE SCALE GENOMIC DNA]</scope>
    <source>
        <strain evidence="3 4">TAN1997</strain>
    </source>
</reference>
<evidence type="ECO:0000256" key="2">
    <source>
        <dbReference type="SAM" id="SignalP"/>
    </source>
</evidence>
<organism evidence="3 4">
    <name type="scientific">Schistosoma bovis</name>
    <name type="common">Blood fluke</name>
    <dbReference type="NCBI Taxonomy" id="6184"/>
    <lineage>
        <taxon>Eukaryota</taxon>
        <taxon>Metazoa</taxon>
        <taxon>Spiralia</taxon>
        <taxon>Lophotrochozoa</taxon>
        <taxon>Platyhelminthes</taxon>
        <taxon>Trematoda</taxon>
        <taxon>Digenea</taxon>
        <taxon>Strigeidida</taxon>
        <taxon>Schistosomatoidea</taxon>
        <taxon>Schistosomatidae</taxon>
        <taxon>Schistosoma</taxon>
    </lineage>
</organism>
<evidence type="ECO:0000256" key="1">
    <source>
        <dbReference type="SAM" id="MobiDB-lite"/>
    </source>
</evidence>